<evidence type="ECO:0000313" key="2">
    <source>
        <dbReference type="EMBL" id="KAG8096435.1"/>
    </source>
</evidence>
<accession>A0A8J5WUR4</accession>
<dbReference type="EMBL" id="JAAALK010000079">
    <property type="protein sequence ID" value="KAG8096435.1"/>
    <property type="molecule type" value="Genomic_DNA"/>
</dbReference>
<organism evidence="2 3">
    <name type="scientific">Zizania palustris</name>
    <name type="common">Northern wild rice</name>
    <dbReference type="NCBI Taxonomy" id="103762"/>
    <lineage>
        <taxon>Eukaryota</taxon>
        <taxon>Viridiplantae</taxon>
        <taxon>Streptophyta</taxon>
        <taxon>Embryophyta</taxon>
        <taxon>Tracheophyta</taxon>
        <taxon>Spermatophyta</taxon>
        <taxon>Magnoliopsida</taxon>
        <taxon>Liliopsida</taxon>
        <taxon>Poales</taxon>
        <taxon>Poaceae</taxon>
        <taxon>BOP clade</taxon>
        <taxon>Oryzoideae</taxon>
        <taxon>Oryzeae</taxon>
        <taxon>Zizaniinae</taxon>
        <taxon>Zizania</taxon>
    </lineage>
</organism>
<evidence type="ECO:0000313" key="3">
    <source>
        <dbReference type="Proteomes" id="UP000729402"/>
    </source>
</evidence>
<sequence length="79" mass="8309">MCSLLRAAPRDPRYLAPPLASPPSGLDHAATPRVARSPPSALAARASLRCSFSLRVNGYTRGYMAPAGDEYGHGFLPVG</sequence>
<comment type="caution">
    <text evidence="2">The sequence shown here is derived from an EMBL/GenBank/DDBJ whole genome shotgun (WGS) entry which is preliminary data.</text>
</comment>
<dbReference type="Proteomes" id="UP000729402">
    <property type="component" value="Unassembled WGS sequence"/>
</dbReference>
<reference evidence="2" key="2">
    <citation type="submission" date="2021-02" db="EMBL/GenBank/DDBJ databases">
        <authorList>
            <person name="Kimball J.A."/>
            <person name="Haas M.W."/>
            <person name="Macchietto M."/>
            <person name="Kono T."/>
            <person name="Duquette J."/>
            <person name="Shao M."/>
        </authorList>
    </citation>
    <scope>NUCLEOTIDE SEQUENCE</scope>
    <source>
        <tissue evidence="2">Fresh leaf tissue</tissue>
    </source>
</reference>
<dbReference type="AlphaFoldDB" id="A0A8J5WUR4"/>
<keyword evidence="3" id="KW-1185">Reference proteome</keyword>
<gene>
    <name evidence="2" type="ORF">GUJ93_ZPchr0013g36052</name>
</gene>
<protein>
    <submittedName>
        <fullName evidence="2">Uncharacterized protein</fullName>
    </submittedName>
</protein>
<proteinExistence type="predicted"/>
<name>A0A8J5WUR4_ZIZPA</name>
<feature type="region of interest" description="Disordered" evidence="1">
    <location>
        <begin position="15"/>
        <end position="34"/>
    </location>
</feature>
<evidence type="ECO:0000256" key="1">
    <source>
        <dbReference type="SAM" id="MobiDB-lite"/>
    </source>
</evidence>
<reference evidence="2" key="1">
    <citation type="journal article" date="2021" name="bioRxiv">
        <title>Whole Genome Assembly and Annotation of Northern Wild Rice, Zizania palustris L., Supports a Whole Genome Duplication in the Zizania Genus.</title>
        <authorList>
            <person name="Haas M."/>
            <person name="Kono T."/>
            <person name="Macchietto M."/>
            <person name="Millas R."/>
            <person name="McGilp L."/>
            <person name="Shao M."/>
            <person name="Duquette J."/>
            <person name="Hirsch C.N."/>
            <person name="Kimball J."/>
        </authorList>
    </citation>
    <scope>NUCLEOTIDE SEQUENCE</scope>
    <source>
        <tissue evidence="2">Fresh leaf tissue</tissue>
    </source>
</reference>